<sequence length="18" mass="2170">MKLIYCLHQYFLGGVWVV</sequence>
<evidence type="ECO:0000313" key="1">
    <source>
        <dbReference type="EMBL" id="JAI01922.1"/>
    </source>
</evidence>
<dbReference type="EMBL" id="GBXM01006656">
    <property type="protein sequence ID" value="JAI01922.1"/>
    <property type="molecule type" value="Transcribed_RNA"/>
</dbReference>
<accession>A0A0E9XHL7</accession>
<protein>
    <submittedName>
        <fullName evidence="1">Uncharacterized protein</fullName>
    </submittedName>
</protein>
<dbReference type="AlphaFoldDB" id="A0A0E9XHL7"/>
<organism evidence="1">
    <name type="scientific">Anguilla anguilla</name>
    <name type="common">European freshwater eel</name>
    <name type="synonym">Muraena anguilla</name>
    <dbReference type="NCBI Taxonomy" id="7936"/>
    <lineage>
        <taxon>Eukaryota</taxon>
        <taxon>Metazoa</taxon>
        <taxon>Chordata</taxon>
        <taxon>Craniata</taxon>
        <taxon>Vertebrata</taxon>
        <taxon>Euteleostomi</taxon>
        <taxon>Actinopterygii</taxon>
        <taxon>Neopterygii</taxon>
        <taxon>Teleostei</taxon>
        <taxon>Anguilliformes</taxon>
        <taxon>Anguillidae</taxon>
        <taxon>Anguilla</taxon>
    </lineage>
</organism>
<proteinExistence type="predicted"/>
<name>A0A0E9XHL7_ANGAN</name>
<reference evidence="1" key="1">
    <citation type="submission" date="2014-11" db="EMBL/GenBank/DDBJ databases">
        <authorList>
            <person name="Amaro Gonzalez C."/>
        </authorList>
    </citation>
    <scope>NUCLEOTIDE SEQUENCE</scope>
</reference>
<reference evidence="1" key="2">
    <citation type="journal article" date="2015" name="Fish Shellfish Immunol.">
        <title>Early steps in the European eel (Anguilla anguilla)-Vibrio vulnificus interaction in the gills: Role of the RtxA13 toxin.</title>
        <authorList>
            <person name="Callol A."/>
            <person name="Pajuelo D."/>
            <person name="Ebbesson L."/>
            <person name="Teles M."/>
            <person name="MacKenzie S."/>
            <person name="Amaro C."/>
        </authorList>
    </citation>
    <scope>NUCLEOTIDE SEQUENCE</scope>
</reference>